<dbReference type="Gene3D" id="3.40.50.720">
    <property type="entry name" value="NAD(P)-binding Rossmann-like Domain"/>
    <property type="match status" value="1"/>
</dbReference>
<comment type="caution">
    <text evidence="2">The sequence shown here is derived from an EMBL/GenBank/DDBJ whole genome shotgun (WGS) entry which is preliminary data.</text>
</comment>
<evidence type="ECO:0000313" key="2">
    <source>
        <dbReference type="EMBL" id="KFM14533.1"/>
    </source>
</evidence>
<feature type="domain" description="RmlD-like substrate binding" evidence="1">
    <location>
        <begin position="2"/>
        <end position="146"/>
    </location>
</feature>
<keyword evidence="3" id="KW-1185">Reference proteome</keyword>
<accession>A0A087RM29</accession>
<dbReference type="AlphaFoldDB" id="A0A087RM29"/>
<dbReference type="PANTHER" id="PTHR43242:SF1">
    <property type="entry name" value="NAD(P)-BINDING ROSSMANN-FOLD SUPERFAMILY PROTEIN"/>
    <property type="match status" value="1"/>
</dbReference>
<sequence length="238" mass="27085">MILVTGGNGALGSELKKIFPESIIPDHNSLDITKKEDIVKYFKDHKIDTVIHAAALTKVRTCEENKDLAWKTNVLGTKNLVDVILDSKENIKFVYISTACVFDGNTGMYNEDSIPYPENFYALTKLVAEHEVTKIPNFLIIRTNFVPKKIWPYPKAFTDRYGTYIFAQDVAKGIQEVLREDLSGIIHIVGDKKISMFELAKITTPEIQPMTIDEYSGPKLTMDMSLDSKRWKKYKISK</sequence>
<keyword evidence="2" id="KW-0560">Oxidoreductase</keyword>
<dbReference type="Pfam" id="PF04321">
    <property type="entry name" value="RmlD_sub_bind"/>
    <property type="match status" value="1"/>
</dbReference>
<reference evidence="2 3" key="1">
    <citation type="submission" date="2014-06" db="EMBL/GenBank/DDBJ databases">
        <authorList>
            <person name="Ngugi D.K."/>
            <person name="Blom J."/>
            <person name="Alam I."/>
            <person name="Rashid M."/>
            <person name="Baalawi W."/>
            <person name="Zhang G."/>
            <person name="Hikmawan T."/>
            <person name="Guan Y."/>
            <person name="Antunes A."/>
            <person name="Siam R."/>
            <person name="El-Dorry H."/>
            <person name="Bajic V."/>
            <person name="Stingl U."/>
        </authorList>
    </citation>
    <scope>NUCLEOTIDE SEQUENCE [LARGE SCALE GENOMIC DNA]</scope>
    <source>
        <strain evidence="2">SCGC AAA799-D11</strain>
    </source>
</reference>
<name>A0A087RM29_9ARCH</name>
<dbReference type="STRING" id="1502291.AAA799D11_01908"/>
<organism evidence="2 3">
    <name type="scientific">Marine Group I thaumarchaeote SCGC AAA799-D11</name>
    <dbReference type="NCBI Taxonomy" id="1502291"/>
    <lineage>
        <taxon>Archaea</taxon>
        <taxon>Nitrososphaerota</taxon>
        <taxon>Marine Group I</taxon>
    </lineage>
</organism>
<gene>
    <name evidence="2" type="primary">spsK</name>
    <name evidence="2" type="ORF">AAA799D11_01908</name>
</gene>
<dbReference type="PANTHER" id="PTHR43242">
    <property type="entry name" value="NAD(P)-BINDING ROSSMANN-FOLD SUPERFAMILY PROTEIN"/>
    <property type="match status" value="1"/>
</dbReference>
<dbReference type="SUPFAM" id="SSF51735">
    <property type="entry name" value="NAD(P)-binding Rossmann-fold domains"/>
    <property type="match status" value="1"/>
</dbReference>
<evidence type="ECO:0000313" key="3">
    <source>
        <dbReference type="Proteomes" id="UP000029386"/>
    </source>
</evidence>
<dbReference type="InterPro" id="IPR036291">
    <property type="entry name" value="NAD(P)-bd_dom_sf"/>
</dbReference>
<dbReference type="GO" id="GO:0008831">
    <property type="term" value="F:dTDP-4-dehydrorhamnose reductase activity"/>
    <property type="evidence" value="ECO:0007669"/>
    <property type="project" value="UniProtKB-EC"/>
</dbReference>
<protein>
    <submittedName>
        <fullName evidence="2">Spore coat polysaccharide biosynthesis protein SpsK</fullName>
        <ecNumber evidence="2">1.1.1.133</ecNumber>
    </submittedName>
</protein>
<dbReference type="EMBL" id="JOSY01000077">
    <property type="protein sequence ID" value="KFM14533.1"/>
    <property type="molecule type" value="Genomic_DNA"/>
</dbReference>
<dbReference type="InterPro" id="IPR029903">
    <property type="entry name" value="RmlD-like-bd"/>
</dbReference>
<proteinExistence type="predicted"/>
<evidence type="ECO:0000259" key="1">
    <source>
        <dbReference type="Pfam" id="PF04321"/>
    </source>
</evidence>
<dbReference type="Proteomes" id="UP000029386">
    <property type="component" value="Unassembled WGS sequence"/>
</dbReference>
<dbReference type="EC" id="1.1.1.133" evidence="2"/>